<name>A0A6D0Y839_ECOLX</name>
<dbReference type="EMBL" id="JAAGYI010000127">
    <property type="protein sequence ID" value="NEM88685.1"/>
    <property type="molecule type" value="Genomic_DNA"/>
</dbReference>
<protein>
    <submittedName>
        <fullName evidence="1">Uncharacterized protein</fullName>
    </submittedName>
</protein>
<accession>A0A6D0Y839</accession>
<dbReference type="AlphaFoldDB" id="A0A6D0Y839"/>
<reference evidence="1 2" key="1">
    <citation type="submission" date="2020-02" db="EMBL/GenBank/DDBJ databases">
        <authorList>
            <person name="Subbiah M."/>
            <person name="Call D."/>
        </authorList>
    </citation>
    <scope>NUCLEOTIDE SEQUENCE [LARGE SCALE GENOMIC DNA]</scope>
    <source>
        <strain evidence="1 2">8375wC2</strain>
    </source>
</reference>
<gene>
    <name evidence="1" type="ORF">G3V95_25080</name>
</gene>
<evidence type="ECO:0000313" key="1">
    <source>
        <dbReference type="EMBL" id="NEM88685.1"/>
    </source>
</evidence>
<organism evidence="1 2">
    <name type="scientific">Escherichia coli</name>
    <dbReference type="NCBI Taxonomy" id="562"/>
    <lineage>
        <taxon>Bacteria</taxon>
        <taxon>Pseudomonadati</taxon>
        <taxon>Pseudomonadota</taxon>
        <taxon>Gammaproteobacteria</taxon>
        <taxon>Enterobacterales</taxon>
        <taxon>Enterobacteriaceae</taxon>
        <taxon>Escherichia</taxon>
    </lineage>
</organism>
<sequence length="100" mass="11206">MPVIYPLRPGDAFGVAGVEVLVVWEDTAKRRHCVTVIHALEVILSNGERRSVTDEQAEEIKGLRPLPPAKSDTAIDDDPLVIRLRETMRDACPDWRPDYG</sequence>
<proteinExistence type="predicted"/>
<dbReference type="RefSeq" id="WP_158154998.1">
    <property type="nucleotide sequence ID" value="NZ_WSGS01000011.1"/>
</dbReference>
<comment type="caution">
    <text evidence="1">The sequence shown here is derived from an EMBL/GenBank/DDBJ whole genome shotgun (WGS) entry which is preliminary data.</text>
</comment>
<dbReference type="Proteomes" id="UP000469708">
    <property type="component" value="Unassembled WGS sequence"/>
</dbReference>
<evidence type="ECO:0000313" key="2">
    <source>
        <dbReference type="Proteomes" id="UP000469708"/>
    </source>
</evidence>